<dbReference type="Proteomes" id="UP000292781">
    <property type="component" value="Unassembled WGS sequence"/>
</dbReference>
<dbReference type="PROSITE" id="PS50931">
    <property type="entry name" value="HTH_LYSR"/>
    <property type="match status" value="1"/>
</dbReference>
<dbReference type="Gene3D" id="1.10.10.10">
    <property type="entry name" value="Winged helix-like DNA-binding domain superfamily/Winged helix DNA-binding domain"/>
    <property type="match status" value="1"/>
</dbReference>
<dbReference type="Pfam" id="PF00126">
    <property type="entry name" value="HTH_1"/>
    <property type="match status" value="1"/>
</dbReference>
<proteinExistence type="inferred from homology"/>
<gene>
    <name evidence="6" type="ORF">EYW49_08240</name>
</gene>
<evidence type="ECO:0000259" key="5">
    <source>
        <dbReference type="PROSITE" id="PS50931"/>
    </source>
</evidence>
<dbReference type="OrthoDB" id="8097684at2"/>
<dbReference type="EMBL" id="SJFN01000010">
    <property type="protein sequence ID" value="TBW38679.1"/>
    <property type="molecule type" value="Genomic_DNA"/>
</dbReference>
<evidence type="ECO:0000256" key="4">
    <source>
        <dbReference type="ARBA" id="ARBA00023163"/>
    </source>
</evidence>
<dbReference type="PANTHER" id="PTHR30579">
    <property type="entry name" value="TRANSCRIPTIONAL REGULATOR"/>
    <property type="match status" value="1"/>
</dbReference>
<evidence type="ECO:0000256" key="3">
    <source>
        <dbReference type="ARBA" id="ARBA00023125"/>
    </source>
</evidence>
<dbReference type="SUPFAM" id="SSF53850">
    <property type="entry name" value="Periplasmic binding protein-like II"/>
    <property type="match status" value="1"/>
</dbReference>
<accession>A0A4Q9VT02</accession>
<name>A0A4Q9VT02_9HYPH</name>
<keyword evidence="7" id="KW-1185">Reference proteome</keyword>
<evidence type="ECO:0000313" key="6">
    <source>
        <dbReference type="EMBL" id="TBW38679.1"/>
    </source>
</evidence>
<dbReference type="AlphaFoldDB" id="A0A4Q9VT02"/>
<keyword evidence="4" id="KW-0804">Transcription</keyword>
<dbReference type="Pfam" id="PF03466">
    <property type="entry name" value="LysR_substrate"/>
    <property type="match status" value="1"/>
</dbReference>
<comment type="similarity">
    <text evidence="1">Belongs to the LysR transcriptional regulatory family.</text>
</comment>
<evidence type="ECO:0000313" key="7">
    <source>
        <dbReference type="Proteomes" id="UP000292781"/>
    </source>
</evidence>
<protein>
    <submittedName>
        <fullName evidence="6">LysR family transcriptional regulator</fullName>
    </submittedName>
</protein>
<dbReference type="PANTHER" id="PTHR30579:SF7">
    <property type="entry name" value="HTH-TYPE TRANSCRIPTIONAL REGULATOR LRHA-RELATED"/>
    <property type="match status" value="1"/>
</dbReference>
<evidence type="ECO:0000256" key="2">
    <source>
        <dbReference type="ARBA" id="ARBA00023015"/>
    </source>
</evidence>
<reference evidence="6 7" key="1">
    <citation type="submission" date="2019-02" db="EMBL/GenBank/DDBJ databases">
        <title>Siculibacillus lacustris gen. nov., sp. nov., a new rosette-forming bacterium isolated from a freshwater crater lake (Lake St. Ana, Romania).</title>
        <authorList>
            <person name="Felfoldi T."/>
            <person name="Marton Z."/>
            <person name="Szabo A."/>
            <person name="Mentes A."/>
            <person name="Boka K."/>
            <person name="Marialigeti K."/>
            <person name="Mathe I."/>
            <person name="Koncz M."/>
            <person name="Schumann P."/>
            <person name="Toth E."/>
        </authorList>
    </citation>
    <scope>NUCLEOTIDE SEQUENCE [LARGE SCALE GENOMIC DNA]</scope>
    <source>
        <strain evidence="6 7">SA-279</strain>
    </source>
</reference>
<dbReference type="InterPro" id="IPR000847">
    <property type="entry name" value="LysR_HTH_N"/>
</dbReference>
<dbReference type="InterPro" id="IPR050176">
    <property type="entry name" value="LTTR"/>
</dbReference>
<feature type="domain" description="HTH lysR-type" evidence="5">
    <location>
        <begin position="23"/>
        <end position="80"/>
    </location>
</feature>
<dbReference type="Gene3D" id="3.40.190.10">
    <property type="entry name" value="Periplasmic binding protein-like II"/>
    <property type="match status" value="2"/>
</dbReference>
<dbReference type="InterPro" id="IPR036390">
    <property type="entry name" value="WH_DNA-bd_sf"/>
</dbReference>
<dbReference type="GO" id="GO:0003700">
    <property type="term" value="F:DNA-binding transcription factor activity"/>
    <property type="evidence" value="ECO:0007669"/>
    <property type="project" value="InterPro"/>
</dbReference>
<dbReference type="InterPro" id="IPR005119">
    <property type="entry name" value="LysR_subst-bd"/>
</dbReference>
<keyword evidence="2" id="KW-0805">Transcription regulation</keyword>
<evidence type="ECO:0000256" key="1">
    <source>
        <dbReference type="ARBA" id="ARBA00009437"/>
    </source>
</evidence>
<sequence>MNEIVQDIERPVAEVAPSGAPMLEIDLLKTLVAVQRTGSFTRAAQAVFRTPSAVSMQMKRLEEIVGRPIFAKDGRNVAFTEAGDDLLGYARRILRLNDEVLARFRCADTAGMVRLGTPDDYATRFLPPILARFAASHPHVQVDVDCRPSTELAGRLEAGLVDIVLISSGLGCPIPITGTVVHRERLVWAGARWGEAHLKRPLPLAVSGTTCSWRSKAMETLDNAGIPYRVAYSSQHYVGQVAAVLADLAVAPIPRSVIEGEIVPIDDHLLPPIGSYEIQMIRASRATGPAVEALMGHIIQSFQAELAAGGVRVAAE</sequence>
<dbReference type="RefSeq" id="WP_131308099.1">
    <property type="nucleotide sequence ID" value="NZ_SJFN01000010.1"/>
</dbReference>
<dbReference type="GO" id="GO:0003677">
    <property type="term" value="F:DNA binding"/>
    <property type="evidence" value="ECO:0007669"/>
    <property type="project" value="UniProtKB-KW"/>
</dbReference>
<dbReference type="InterPro" id="IPR036388">
    <property type="entry name" value="WH-like_DNA-bd_sf"/>
</dbReference>
<comment type="caution">
    <text evidence="6">The sequence shown here is derived from an EMBL/GenBank/DDBJ whole genome shotgun (WGS) entry which is preliminary data.</text>
</comment>
<organism evidence="6 7">
    <name type="scientific">Siculibacillus lacustris</name>
    <dbReference type="NCBI Taxonomy" id="1549641"/>
    <lineage>
        <taxon>Bacteria</taxon>
        <taxon>Pseudomonadati</taxon>
        <taxon>Pseudomonadota</taxon>
        <taxon>Alphaproteobacteria</taxon>
        <taxon>Hyphomicrobiales</taxon>
        <taxon>Ancalomicrobiaceae</taxon>
        <taxon>Siculibacillus</taxon>
    </lineage>
</organism>
<dbReference type="SUPFAM" id="SSF46785">
    <property type="entry name" value="Winged helix' DNA-binding domain"/>
    <property type="match status" value="1"/>
</dbReference>
<keyword evidence="3" id="KW-0238">DNA-binding</keyword>